<evidence type="ECO:0000313" key="7">
    <source>
        <dbReference type="Proteomes" id="UP001152795"/>
    </source>
</evidence>
<dbReference type="GO" id="GO:0048870">
    <property type="term" value="P:cell motility"/>
    <property type="evidence" value="ECO:0007669"/>
    <property type="project" value="TreeGrafter"/>
</dbReference>
<dbReference type="GO" id="GO:0044877">
    <property type="term" value="F:protein-containing complex binding"/>
    <property type="evidence" value="ECO:0007669"/>
    <property type="project" value="InterPro"/>
</dbReference>
<comment type="caution">
    <text evidence="6">The sequence shown here is derived from an EMBL/GenBank/DDBJ whole genome shotgun (WGS) entry which is preliminary data.</text>
</comment>
<dbReference type="EMBL" id="CACRXK020005616">
    <property type="protein sequence ID" value="CAB4006825.1"/>
    <property type="molecule type" value="Genomic_DNA"/>
</dbReference>
<dbReference type="GO" id="GO:0031209">
    <property type="term" value="C:SCAR complex"/>
    <property type="evidence" value="ECO:0007669"/>
    <property type="project" value="InterPro"/>
</dbReference>
<dbReference type="GO" id="GO:0005856">
    <property type="term" value="C:cytoskeleton"/>
    <property type="evidence" value="ECO:0007669"/>
    <property type="project" value="UniProtKB-SubCell"/>
</dbReference>
<evidence type="ECO:0000256" key="3">
    <source>
        <dbReference type="ARBA" id="ARBA00022490"/>
    </source>
</evidence>
<reference evidence="6" key="1">
    <citation type="submission" date="2020-04" db="EMBL/GenBank/DDBJ databases">
        <authorList>
            <person name="Alioto T."/>
            <person name="Alioto T."/>
            <person name="Gomez Garrido J."/>
        </authorList>
    </citation>
    <scope>NUCLEOTIDE SEQUENCE</scope>
    <source>
        <strain evidence="6">A484AB</strain>
    </source>
</reference>
<evidence type="ECO:0000256" key="2">
    <source>
        <dbReference type="ARBA" id="ARBA00005620"/>
    </source>
</evidence>
<proteinExistence type="inferred from homology"/>
<dbReference type="GO" id="GO:0008064">
    <property type="term" value="P:regulation of actin polymerization or depolymerization"/>
    <property type="evidence" value="ECO:0007669"/>
    <property type="project" value="TreeGrafter"/>
</dbReference>
<keyword evidence="7" id="KW-1185">Reference proteome</keyword>
<name>A0A6S7HLG8_PARCT</name>
<dbReference type="GO" id="GO:0007015">
    <property type="term" value="P:actin filament organization"/>
    <property type="evidence" value="ECO:0007669"/>
    <property type="project" value="InterPro"/>
</dbReference>
<dbReference type="OrthoDB" id="1883432at2759"/>
<dbReference type="Gene3D" id="1.20.5.110">
    <property type="match status" value="1"/>
</dbReference>
<evidence type="ECO:0000256" key="4">
    <source>
        <dbReference type="ARBA" id="ARBA00023054"/>
    </source>
</evidence>
<sequence>MADVTSQQIQQDWENREFIEILSESIKNIAKFLNNFDMSCRGKLAKLDEKLTLMEQKVEYIEARVCENFMNIITYVDVVNE</sequence>
<comment type="similarity">
    <text evidence="2">Belongs to the BRK1 family.</text>
</comment>
<evidence type="ECO:0000256" key="5">
    <source>
        <dbReference type="ARBA" id="ARBA00023212"/>
    </source>
</evidence>
<dbReference type="PANTHER" id="PTHR33668:SF1">
    <property type="entry name" value="PROTEIN BRICK1"/>
    <property type="match status" value="1"/>
</dbReference>
<keyword evidence="5" id="KW-0206">Cytoskeleton</keyword>
<dbReference type="InterPro" id="IPR033378">
    <property type="entry name" value="BRICK1"/>
</dbReference>
<organism evidence="6 7">
    <name type="scientific">Paramuricea clavata</name>
    <name type="common">Red gorgonian</name>
    <name type="synonym">Violescent sea-whip</name>
    <dbReference type="NCBI Taxonomy" id="317549"/>
    <lineage>
        <taxon>Eukaryota</taxon>
        <taxon>Metazoa</taxon>
        <taxon>Cnidaria</taxon>
        <taxon>Anthozoa</taxon>
        <taxon>Octocorallia</taxon>
        <taxon>Malacalcyonacea</taxon>
        <taxon>Plexauridae</taxon>
        <taxon>Paramuricea</taxon>
    </lineage>
</organism>
<accession>A0A6S7HLG8</accession>
<evidence type="ECO:0000313" key="6">
    <source>
        <dbReference type="EMBL" id="CAB4006825.1"/>
    </source>
</evidence>
<dbReference type="Proteomes" id="UP001152795">
    <property type="component" value="Unassembled WGS sequence"/>
</dbReference>
<keyword evidence="3" id="KW-0963">Cytoplasm</keyword>
<evidence type="ECO:0000256" key="1">
    <source>
        <dbReference type="ARBA" id="ARBA00004245"/>
    </source>
</evidence>
<gene>
    <name evidence="6" type="ORF">PACLA_8A037286</name>
</gene>
<keyword evidence="4" id="KW-0175">Coiled coil</keyword>
<protein>
    <submittedName>
        <fullName evidence="6">BRICK1</fullName>
    </submittedName>
</protein>
<comment type="subcellular location">
    <subcellularLocation>
        <location evidence="1">Cytoplasm</location>
        <location evidence="1">Cytoskeleton</location>
    </subcellularLocation>
</comment>
<dbReference type="PANTHER" id="PTHR33668">
    <property type="entry name" value="PROTEIN BRICK1"/>
    <property type="match status" value="1"/>
</dbReference>
<dbReference type="AlphaFoldDB" id="A0A6S7HLG8"/>